<protein>
    <submittedName>
        <fullName evidence="3">TBC1 domain family member 30-like</fullName>
    </submittedName>
</protein>
<dbReference type="EMBL" id="LR790977">
    <property type="protein sequence ID" value="CAB3266839.1"/>
    <property type="molecule type" value="mRNA"/>
</dbReference>
<dbReference type="PROSITE" id="PS50086">
    <property type="entry name" value="TBC_RABGAP"/>
    <property type="match status" value="1"/>
</dbReference>
<accession>A0A6F9DUM5</accession>
<dbReference type="SMART" id="SM00164">
    <property type="entry name" value="TBC"/>
    <property type="match status" value="1"/>
</dbReference>
<dbReference type="FunFam" id="1.10.472.80:FF:000011">
    <property type="entry name" value="TBC1 domain family member 30"/>
    <property type="match status" value="1"/>
</dbReference>
<dbReference type="InterPro" id="IPR032738">
    <property type="entry name" value="Tbc1d30_C"/>
</dbReference>
<name>A0A6F9DUM5_9ASCI</name>
<dbReference type="SUPFAM" id="SSF47923">
    <property type="entry name" value="Ypt/Rab-GAP domain of gyp1p"/>
    <property type="match status" value="2"/>
</dbReference>
<dbReference type="Pfam" id="PF15733">
    <property type="entry name" value="DUF4682"/>
    <property type="match status" value="1"/>
</dbReference>
<dbReference type="Pfam" id="PF00566">
    <property type="entry name" value="RabGAP-TBC"/>
    <property type="match status" value="1"/>
</dbReference>
<proteinExistence type="evidence at transcript level"/>
<dbReference type="PANTHER" id="PTHR13399">
    <property type="entry name" value="TRANSLOCON-ASSOCIATED PROTEIN TRAP , GAMMA SUBUNIT"/>
    <property type="match status" value="1"/>
</dbReference>
<dbReference type="Gene3D" id="1.10.8.270">
    <property type="entry name" value="putative rabgap domain of human tbc1 domain family member 14 like domains"/>
    <property type="match status" value="1"/>
</dbReference>
<dbReference type="AlphaFoldDB" id="A0A6F9DUM5"/>
<evidence type="ECO:0000313" key="3">
    <source>
        <dbReference type="EMBL" id="CAB3266839.1"/>
    </source>
</evidence>
<sequence length="634" mass="72756">MAEMSKKRQMVQSLLSEIYNRYQFQKQFDSSTEASCLSDGIHGQAYHSGLDEADPQKNKKLQHSFLQSAEMDELQSLKNILDERISVMSTKLVRQLKQRNRLRDKHKRYCDTITAVLQAVSPKRKIDAKLRFNMEPHPGDDGFKQWCDALRAIIRLPNGLPSCWRKRVWLCLAEGYLNRKHPDWKESLQHVFSDQVCPSDESLGNQIVKDLHRTGYASISPGSKHEDRLLLKRVLLAYARWNQGVGYCQGFNVLAALLLQVTSSDDEAAFKIMVYLIDGVLPENYFANNLQALSVDMAVFRDILKYRLPQLSRHLDVLQKEANENPKGSSYEPPLTNVFTMQWFLTLFATCLPSDIVLRIWDSVMLDGNEFLLRVALAVWAKLGEKIGETQSADEFYCVMSEMMQKALHGKLVQTDELIRMSYKIAAFPFPHLVQLREKYTYNITPFAAENEEAKASSERQVETEGENQDLEEYDPPFFCFTGLVSTVPPPTMHQKKGQMKQNLELATNDRFTESQKSQRTNSMMSERMSTDIAALKHQYMTIRSRQLRAHLVYAKPIEAKPHQDKIRFMLPPKHNKMPVMVNHLLLGRKEANSGSPTLKPVQVQEKRSKRRPRATPSGGTDKKNNSLIIKSPD</sequence>
<evidence type="ECO:0000259" key="2">
    <source>
        <dbReference type="PROSITE" id="PS50086"/>
    </source>
</evidence>
<dbReference type="InterPro" id="IPR035969">
    <property type="entry name" value="Rab-GAP_TBC_sf"/>
</dbReference>
<dbReference type="InterPro" id="IPR000195">
    <property type="entry name" value="Rab-GAP-TBC_dom"/>
</dbReference>
<gene>
    <name evidence="3" type="primary">Tbc1d30</name>
</gene>
<feature type="region of interest" description="Disordered" evidence="1">
    <location>
        <begin position="591"/>
        <end position="634"/>
    </location>
</feature>
<dbReference type="Gene3D" id="1.10.472.80">
    <property type="entry name" value="Ypt/Rab-GAP domain of gyp1p, domain 3"/>
    <property type="match status" value="1"/>
</dbReference>
<dbReference type="PANTHER" id="PTHR13399:SF4">
    <property type="entry name" value="TBC1 DOMAIN FAMILY MEMBER 30"/>
    <property type="match status" value="1"/>
</dbReference>
<feature type="domain" description="Rab-GAP TBC" evidence="2">
    <location>
        <begin position="159"/>
        <end position="368"/>
    </location>
</feature>
<reference evidence="3" key="1">
    <citation type="submission" date="2020-04" db="EMBL/GenBank/DDBJ databases">
        <authorList>
            <person name="Neveu A P."/>
        </authorList>
    </citation>
    <scope>NUCLEOTIDE SEQUENCE</scope>
    <source>
        <tissue evidence="3">Whole embryo</tissue>
    </source>
</reference>
<dbReference type="GO" id="GO:0005783">
    <property type="term" value="C:endoplasmic reticulum"/>
    <property type="evidence" value="ECO:0007669"/>
    <property type="project" value="TreeGrafter"/>
</dbReference>
<evidence type="ECO:0000256" key="1">
    <source>
        <dbReference type="SAM" id="MobiDB-lite"/>
    </source>
</evidence>
<organism evidence="3">
    <name type="scientific">Phallusia mammillata</name>
    <dbReference type="NCBI Taxonomy" id="59560"/>
    <lineage>
        <taxon>Eukaryota</taxon>
        <taxon>Metazoa</taxon>
        <taxon>Chordata</taxon>
        <taxon>Tunicata</taxon>
        <taxon>Ascidiacea</taxon>
        <taxon>Phlebobranchia</taxon>
        <taxon>Ascidiidae</taxon>
        <taxon>Phallusia</taxon>
    </lineage>
</organism>